<dbReference type="EMBL" id="QFBC01000001">
    <property type="protein sequence ID" value="PWE58406.1"/>
    <property type="molecule type" value="Genomic_DNA"/>
</dbReference>
<dbReference type="Gene3D" id="1.10.10.10">
    <property type="entry name" value="Winged helix-like DNA-binding domain superfamily/Winged helix DNA-binding domain"/>
    <property type="match status" value="1"/>
</dbReference>
<proteinExistence type="predicted"/>
<protein>
    <submittedName>
        <fullName evidence="1">MarR family transcriptional regulator</fullName>
    </submittedName>
</protein>
<keyword evidence="2" id="KW-1185">Reference proteome</keyword>
<sequence length="209" mass="22619">MRQSPVNKILILIKKEGPQLAATIGEALGTTGEAARQQLAKLAAKGLVEARSEGDGGRGRPRQLWHLTAEGHRVFPDGHAELAAGLIDILRQTLGPAALEAVIAARENQTAAHYAAALAGEGDLPDRVARLAALRTQEGYMADWWRDEDGSCILVENHCPICAAATACSNFCVSELAVFRRILDADVERLEHILHGARRCAYRIRPLHP</sequence>
<dbReference type="InterPro" id="IPR036390">
    <property type="entry name" value="WH_DNA-bd_sf"/>
</dbReference>
<dbReference type="AlphaFoldDB" id="A0A2U2DYM6"/>
<dbReference type="Proteomes" id="UP000245252">
    <property type="component" value="Unassembled WGS sequence"/>
</dbReference>
<dbReference type="RefSeq" id="WP_109456634.1">
    <property type="nucleotide sequence ID" value="NZ_QFBC01000001.1"/>
</dbReference>
<reference evidence="1 2" key="1">
    <citation type="submission" date="2018-05" db="EMBL/GenBank/DDBJ databases">
        <title>The draft genome of strain NS-104.</title>
        <authorList>
            <person name="Hang P."/>
            <person name="Jiang J."/>
        </authorList>
    </citation>
    <scope>NUCLEOTIDE SEQUENCE [LARGE SCALE GENOMIC DNA]</scope>
    <source>
        <strain evidence="1 2">NS-104</strain>
    </source>
</reference>
<dbReference type="OrthoDB" id="155998at2"/>
<comment type="caution">
    <text evidence="1">The sequence shown here is derived from an EMBL/GenBank/DDBJ whole genome shotgun (WGS) entry which is preliminary data.</text>
</comment>
<gene>
    <name evidence="1" type="ORF">DEM27_02725</name>
</gene>
<evidence type="ECO:0000313" key="2">
    <source>
        <dbReference type="Proteomes" id="UP000245252"/>
    </source>
</evidence>
<dbReference type="SUPFAM" id="SSF46785">
    <property type="entry name" value="Winged helix' DNA-binding domain"/>
    <property type="match status" value="1"/>
</dbReference>
<dbReference type="InterPro" id="IPR036388">
    <property type="entry name" value="WH-like_DNA-bd_sf"/>
</dbReference>
<evidence type="ECO:0000313" key="1">
    <source>
        <dbReference type="EMBL" id="PWE58406.1"/>
    </source>
</evidence>
<name>A0A2U2DYM6_9HYPH</name>
<accession>A0A2U2DYM6</accession>
<organism evidence="1 2">
    <name type="scientific">Metarhizobium album</name>
    <dbReference type="NCBI Taxonomy" id="2182425"/>
    <lineage>
        <taxon>Bacteria</taxon>
        <taxon>Pseudomonadati</taxon>
        <taxon>Pseudomonadota</taxon>
        <taxon>Alphaproteobacteria</taxon>
        <taxon>Hyphomicrobiales</taxon>
        <taxon>Rhizobiaceae</taxon>
        <taxon>Metarhizobium</taxon>
    </lineage>
</organism>